<evidence type="ECO:0000256" key="5">
    <source>
        <dbReference type="HAMAP-Rule" id="MF_01114"/>
    </source>
</evidence>
<feature type="domain" description="RecX third three-helical" evidence="7">
    <location>
        <begin position="101"/>
        <end position="140"/>
    </location>
</feature>
<evidence type="ECO:0000313" key="10">
    <source>
        <dbReference type="Proteomes" id="UP000054773"/>
    </source>
</evidence>
<dbReference type="HAMAP" id="MF_01114">
    <property type="entry name" value="RecX"/>
    <property type="match status" value="1"/>
</dbReference>
<dbReference type="Gene3D" id="1.10.10.10">
    <property type="entry name" value="Winged helix-like DNA-binding domain superfamily/Winged helix DNA-binding domain"/>
    <property type="match status" value="3"/>
</dbReference>
<dbReference type="InterPro" id="IPR003783">
    <property type="entry name" value="Regulatory_RecX"/>
</dbReference>
<dbReference type="GO" id="GO:0006282">
    <property type="term" value="P:regulation of DNA repair"/>
    <property type="evidence" value="ECO:0007669"/>
    <property type="project" value="UniProtKB-UniRule"/>
</dbReference>
<evidence type="ECO:0000256" key="4">
    <source>
        <dbReference type="ARBA" id="ARBA00022490"/>
    </source>
</evidence>
<dbReference type="STRING" id="448.Lery_0136"/>
<evidence type="ECO:0000256" key="2">
    <source>
        <dbReference type="ARBA" id="ARBA00009695"/>
    </source>
</evidence>
<name>A0A0W0TXB3_LEGER</name>
<feature type="domain" description="RecX first three-helical" evidence="8">
    <location>
        <begin position="4"/>
        <end position="40"/>
    </location>
</feature>
<protein>
    <recommendedName>
        <fullName evidence="3 5">Regulatory protein RecX</fullName>
    </recommendedName>
</protein>
<feature type="domain" description="RecX second three-helical" evidence="6">
    <location>
        <begin position="50"/>
        <end position="87"/>
    </location>
</feature>
<dbReference type="NCBIfam" id="NF001057">
    <property type="entry name" value="PRK00117.3-3"/>
    <property type="match status" value="1"/>
</dbReference>
<dbReference type="PATRIC" id="fig|448.7.peg.142"/>
<evidence type="ECO:0000259" key="6">
    <source>
        <dbReference type="Pfam" id="PF02631"/>
    </source>
</evidence>
<evidence type="ECO:0000313" key="9">
    <source>
        <dbReference type="EMBL" id="KTD00028.1"/>
    </source>
</evidence>
<dbReference type="InterPro" id="IPR053925">
    <property type="entry name" value="RecX_HTH_3rd"/>
</dbReference>
<evidence type="ECO:0000256" key="3">
    <source>
        <dbReference type="ARBA" id="ARBA00018111"/>
    </source>
</evidence>
<dbReference type="AlphaFoldDB" id="A0A0W0TXB3"/>
<dbReference type="InterPro" id="IPR053924">
    <property type="entry name" value="RecX_HTH_2nd"/>
</dbReference>
<dbReference type="InterPro" id="IPR036388">
    <property type="entry name" value="WH-like_DNA-bd_sf"/>
</dbReference>
<accession>A0A0W0TXB3</accession>
<comment type="function">
    <text evidence="5">Modulates RecA activity.</text>
</comment>
<dbReference type="PANTHER" id="PTHR33602:SF1">
    <property type="entry name" value="REGULATORY PROTEIN RECX FAMILY PROTEIN"/>
    <property type="match status" value="1"/>
</dbReference>
<keyword evidence="4 5" id="KW-0963">Cytoplasm</keyword>
<keyword evidence="10" id="KW-1185">Reference proteome</keyword>
<reference evidence="9 10" key="1">
    <citation type="submission" date="2015-11" db="EMBL/GenBank/DDBJ databases">
        <title>Genomic analysis of 38 Legionella species identifies large and diverse effector repertoires.</title>
        <authorList>
            <person name="Burstein D."/>
            <person name="Amaro F."/>
            <person name="Zusman T."/>
            <person name="Lifshitz Z."/>
            <person name="Cohen O."/>
            <person name="Gilbert J.A."/>
            <person name="Pupko T."/>
            <person name="Shuman H.A."/>
            <person name="Segal G."/>
        </authorList>
    </citation>
    <scope>NUCLEOTIDE SEQUENCE [LARGE SCALE GENOMIC DNA]</scope>
    <source>
        <strain evidence="9 10">SE-32A-C8</strain>
    </source>
</reference>
<dbReference type="Pfam" id="PF21982">
    <property type="entry name" value="RecX_HTH1"/>
    <property type="match status" value="1"/>
</dbReference>
<comment type="caution">
    <text evidence="9">The sequence shown here is derived from an EMBL/GenBank/DDBJ whole genome shotgun (WGS) entry which is preliminary data.</text>
</comment>
<dbReference type="EMBL" id="LNYA01000001">
    <property type="protein sequence ID" value="KTD00028.1"/>
    <property type="molecule type" value="Genomic_DNA"/>
</dbReference>
<evidence type="ECO:0000259" key="8">
    <source>
        <dbReference type="Pfam" id="PF21982"/>
    </source>
</evidence>
<comment type="similarity">
    <text evidence="2 5">Belongs to the RecX family.</text>
</comment>
<dbReference type="RefSeq" id="WP_058525321.1">
    <property type="nucleotide sequence ID" value="NZ_CAAAHY010000004.1"/>
</dbReference>
<evidence type="ECO:0000256" key="1">
    <source>
        <dbReference type="ARBA" id="ARBA00004496"/>
    </source>
</evidence>
<organism evidence="9 10">
    <name type="scientific">Legionella erythra</name>
    <dbReference type="NCBI Taxonomy" id="448"/>
    <lineage>
        <taxon>Bacteria</taxon>
        <taxon>Pseudomonadati</taxon>
        <taxon>Pseudomonadota</taxon>
        <taxon>Gammaproteobacteria</taxon>
        <taxon>Legionellales</taxon>
        <taxon>Legionellaceae</taxon>
        <taxon>Legionella</taxon>
    </lineage>
</organism>
<dbReference type="PANTHER" id="PTHR33602">
    <property type="entry name" value="REGULATORY PROTEIN RECX FAMILY PROTEIN"/>
    <property type="match status" value="1"/>
</dbReference>
<comment type="subcellular location">
    <subcellularLocation>
        <location evidence="1 5">Cytoplasm</location>
    </subcellularLocation>
</comment>
<dbReference type="Proteomes" id="UP000054773">
    <property type="component" value="Unassembled WGS sequence"/>
</dbReference>
<gene>
    <name evidence="5 9" type="primary">recX</name>
    <name evidence="9" type="ORF">Lery_0136</name>
</gene>
<dbReference type="Pfam" id="PF02631">
    <property type="entry name" value="RecX_HTH2"/>
    <property type="match status" value="1"/>
</dbReference>
<evidence type="ECO:0000259" key="7">
    <source>
        <dbReference type="Pfam" id="PF21981"/>
    </source>
</evidence>
<proteinExistence type="inferred from homology"/>
<dbReference type="Pfam" id="PF21981">
    <property type="entry name" value="RecX_HTH3"/>
    <property type="match status" value="1"/>
</dbReference>
<dbReference type="OrthoDB" id="7066780at2"/>
<dbReference type="InterPro" id="IPR053926">
    <property type="entry name" value="RecX_HTH_1st"/>
</dbReference>
<dbReference type="GO" id="GO:0005737">
    <property type="term" value="C:cytoplasm"/>
    <property type="evidence" value="ECO:0007669"/>
    <property type="project" value="UniProtKB-SubCell"/>
</dbReference>
<sequence length="150" mass="17401">MTKAFDCALRLLARREHGAQELFDKLIQKGHSRDDANEALRLCQHHQLQSDARFAEQLCRTRIHQGYGPLRIRQELEALRISEDIMAPVLAEEEDNWPGYAEAAWLKKFKARVPASFAELKKQQRFLLYRGFPGDIIARVFKDNLNVVRA</sequence>